<gene>
    <name evidence="3" type="ORF">ASZ90_011449</name>
</gene>
<accession>A0A0W8FEU4</accession>
<evidence type="ECO:0000259" key="2">
    <source>
        <dbReference type="PROSITE" id="PS51371"/>
    </source>
</evidence>
<keyword evidence="1" id="KW-0129">CBS domain</keyword>
<organism evidence="3">
    <name type="scientific">hydrocarbon metagenome</name>
    <dbReference type="NCBI Taxonomy" id="938273"/>
    <lineage>
        <taxon>unclassified sequences</taxon>
        <taxon>metagenomes</taxon>
        <taxon>ecological metagenomes</taxon>
    </lineage>
</organism>
<sequence length="259" mass="29042">MLVEDIFSRDPLYVEDSTYLTKARQLIRDNHVRGLPVVDSRVQVLGVITSQDVLRITSTKSNVTVSGFKVQVPAVTGDTDVLDAARIMLKEKSNLLPVVESQEDKTLRGVVTIIDIFKHLDISKVPKKPIGEIMSTKVVTARLDEPVTKVWDRMVERDFTGLPMVRDEKPMGIITRFDILKRGWARISKESETRPVERMQLPAEKLMSSPLYSLGPTASVAEAIELMLKHDVGRVSVVDEGRIMGIVDRSDLIKCYLGE</sequence>
<dbReference type="PANTHER" id="PTHR43080">
    <property type="entry name" value="CBS DOMAIN-CONTAINING PROTEIN CBSX3, MITOCHONDRIAL"/>
    <property type="match status" value="1"/>
</dbReference>
<dbReference type="SMART" id="SM00116">
    <property type="entry name" value="CBS"/>
    <property type="match status" value="4"/>
</dbReference>
<comment type="caution">
    <text evidence="3">The sequence shown here is derived from an EMBL/GenBank/DDBJ whole genome shotgun (WGS) entry which is preliminary data.</text>
</comment>
<dbReference type="Pfam" id="PF00571">
    <property type="entry name" value="CBS"/>
    <property type="match status" value="4"/>
</dbReference>
<dbReference type="SUPFAM" id="SSF54631">
    <property type="entry name" value="CBS-domain pair"/>
    <property type="match status" value="2"/>
</dbReference>
<feature type="domain" description="CBS" evidence="2">
    <location>
        <begin position="68"/>
        <end position="127"/>
    </location>
</feature>
<evidence type="ECO:0000256" key="1">
    <source>
        <dbReference type="ARBA" id="ARBA00023122"/>
    </source>
</evidence>
<dbReference type="PROSITE" id="PS51371">
    <property type="entry name" value="CBS"/>
    <property type="match status" value="4"/>
</dbReference>
<reference evidence="3" key="1">
    <citation type="journal article" date="2015" name="Proc. Natl. Acad. Sci. U.S.A.">
        <title>Networks of energetic and metabolic interactions define dynamics in microbial communities.</title>
        <authorList>
            <person name="Embree M."/>
            <person name="Liu J.K."/>
            <person name="Al-Bassam M.M."/>
            <person name="Zengler K."/>
        </authorList>
    </citation>
    <scope>NUCLEOTIDE SEQUENCE</scope>
</reference>
<dbReference type="EMBL" id="LNQE01001355">
    <property type="protein sequence ID" value="KUG18851.1"/>
    <property type="molecule type" value="Genomic_DNA"/>
</dbReference>
<dbReference type="PANTHER" id="PTHR43080:SF29">
    <property type="entry name" value="OS02G0818000 PROTEIN"/>
    <property type="match status" value="1"/>
</dbReference>
<dbReference type="AlphaFoldDB" id="A0A0W8FEU4"/>
<dbReference type="InterPro" id="IPR051257">
    <property type="entry name" value="Diverse_CBS-Domain"/>
</dbReference>
<proteinExistence type="predicted"/>
<feature type="domain" description="CBS" evidence="2">
    <location>
        <begin position="207"/>
        <end position="259"/>
    </location>
</feature>
<protein>
    <submittedName>
        <fullName evidence="3">Cbs domain protein</fullName>
    </submittedName>
</protein>
<dbReference type="Gene3D" id="3.10.580.10">
    <property type="entry name" value="CBS-domain"/>
    <property type="match status" value="2"/>
</dbReference>
<feature type="domain" description="CBS" evidence="2">
    <location>
        <begin position="7"/>
        <end position="65"/>
    </location>
</feature>
<dbReference type="InterPro" id="IPR046342">
    <property type="entry name" value="CBS_dom_sf"/>
</dbReference>
<name>A0A0W8FEU4_9ZZZZ</name>
<evidence type="ECO:0000313" key="3">
    <source>
        <dbReference type="EMBL" id="KUG18851.1"/>
    </source>
</evidence>
<feature type="domain" description="CBS" evidence="2">
    <location>
        <begin position="134"/>
        <end position="190"/>
    </location>
</feature>
<dbReference type="CDD" id="cd02205">
    <property type="entry name" value="CBS_pair_SF"/>
    <property type="match status" value="1"/>
</dbReference>
<dbReference type="InterPro" id="IPR000644">
    <property type="entry name" value="CBS_dom"/>
</dbReference>